<reference evidence="2" key="1">
    <citation type="journal article" date="2015" name="Nature">
        <title>Complex archaea that bridge the gap between prokaryotes and eukaryotes.</title>
        <authorList>
            <person name="Spang A."/>
            <person name="Saw J.H."/>
            <person name="Jorgensen S.L."/>
            <person name="Zaremba-Niedzwiedzka K."/>
            <person name="Martijn J."/>
            <person name="Lind A.E."/>
            <person name="van Eijk R."/>
            <person name="Schleper C."/>
            <person name="Guy L."/>
            <person name="Ettema T.J."/>
        </authorList>
    </citation>
    <scope>NUCLEOTIDE SEQUENCE</scope>
</reference>
<keyword evidence="1" id="KW-0175">Coiled coil</keyword>
<sequence>MAAEPSAEEQTELDRVEIQAYSELLDRLVKATGAENYVQAVVFAEAALHERDNAQADVRHLQGRVTELNELVDYPPVP</sequence>
<gene>
    <name evidence="2" type="ORF">LCGC14_0409970</name>
</gene>
<dbReference type="EMBL" id="LAZR01000361">
    <property type="protein sequence ID" value="KKN72493.1"/>
    <property type="molecule type" value="Genomic_DNA"/>
</dbReference>
<comment type="caution">
    <text evidence="2">The sequence shown here is derived from an EMBL/GenBank/DDBJ whole genome shotgun (WGS) entry which is preliminary data.</text>
</comment>
<protein>
    <submittedName>
        <fullName evidence="2">Uncharacterized protein</fullName>
    </submittedName>
</protein>
<evidence type="ECO:0000313" key="2">
    <source>
        <dbReference type="EMBL" id="KKN72493.1"/>
    </source>
</evidence>
<evidence type="ECO:0000256" key="1">
    <source>
        <dbReference type="SAM" id="Coils"/>
    </source>
</evidence>
<proteinExistence type="predicted"/>
<dbReference type="AlphaFoldDB" id="A0A0F9W366"/>
<organism evidence="2">
    <name type="scientific">marine sediment metagenome</name>
    <dbReference type="NCBI Taxonomy" id="412755"/>
    <lineage>
        <taxon>unclassified sequences</taxon>
        <taxon>metagenomes</taxon>
        <taxon>ecological metagenomes</taxon>
    </lineage>
</organism>
<name>A0A0F9W366_9ZZZZ</name>
<accession>A0A0F9W366</accession>
<feature type="coiled-coil region" evidence="1">
    <location>
        <begin position="44"/>
        <end position="71"/>
    </location>
</feature>